<dbReference type="EMBL" id="JBJKTR010000014">
    <property type="protein sequence ID" value="KAL3345281.1"/>
    <property type="molecule type" value="Genomic_DNA"/>
</dbReference>
<proteinExistence type="predicted"/>
<comment type="caution">
    <text evidence="1">The sequence shown here is derived from an EMBL/GenBank/DDBJ whole genome shotgun (WGS) entry which is preliminary data.</text>
</comment>
<dbReference type="AlphaFoldDB" id="A0ABD2SN62"/>
<dbReference type="Proteomes" id="UP001627284">
    <property type="component" value="Unassembled WGS sequence"/>
</dbReference>
<dbReference type="InterPro" id="IPR044716">
    <property type="entry name" value="LEUNIG-like"/>
</dbReference>
<dbReference type="PANTHER" id="PTHR44376:SF8">
    <property type="entry name" value="TRANSCRIPTIONAL COREPRESSOR LEUNIG-LIKE"/>
    <property type="match status" value="1"/>
</dbReference>
<organism evidence="1 2">
    <name type="scientific">Solanum stoloniferum</name>
    <dbReference type="NCBI Taxonomy" id="62892"/>
    <lineage>
        <taxon>Eukaryota</taxon>
        <taxon>Viridiplantae</taxon>
        <taxon>Streptophyta</taxon>
        <taxon>Embryophyta</taxon>
        <taxon>Tracheophyta</taxon>
        <taxon>Spermatophyta</taxon>
        <taxon>Magnoliopsida</taxon>
        <taxon>eudicotyledons</taxon>
        <taxon>Gunneridae</taxon>
        <taxon>Pentapetalae</taxon>
        <taxon>asterids</taxon>
        <taxon>lamiids</taxon>
        <taxon>Solanales</taxon>
        <taxon>Solanaceae</taxon>
        <taxon>Solanoideae</taxon>
        <taxon>Solaneae</taxon>
        <taxon>Solanum</taxon>
    </lineage>
</organism>
<keyword evidence="2" id="KW-1185">Reference proteome</keyword>
<evidence type="ECO:0000313" key="1">
    <source>
        <dbReference type="EMBL" id="KAL3345281.1"/>
    </source>
</evidence>
<protein>
    <submittedName>
        <fullName evidence="1">Uncharacterized protein</fullName>
    </submittedName>
</protein>
<sequence>MSKRGFHQTGEAFSNDIRTSQNLVAINSPHEAFLQVWWGKFYEAYNSRFPDFPVFDVESFHKVAQSVNNVVGDNYPASQSYASDLTGANISAESSSPDLMDPRLSALLSSFDASYLSLDLSPQRDMTSGLHLPEMSEMGDMLPLASNSGLTYLVQTWEDLCKWNQIFMPLQMLCLIYQNFLMRGTTDLSNKHLIKDGHLLTLVQFPPSLAIKLYVPV</sequence>
<name>A0ABD2SN62_9SOLN</name>
<reference evidence="1 2" key="1">
    <citation type="submission" date="2024-05" db="EMBL/GenBank/DDBJ databases">
        <title>De novo assembly of an allotetraploid wild potato.</title>
        <authorList>
            <person name="Hosaka A.J."/>
        </authorList>
    </citation>
    <scope>NUCLEOTIDE SEQUENCE [LARGE SCALE GENOMIC DNA]</scope>
    <source>
        <tissue evidence="1">Young leaves</tissue>
    </source>
</reference>
<dbReference type="PANTHER" id="PTHR44376">
    <property type="entry name" value="TRANSCRIPTIONAL REGULATOR OF FILAMENTOUS GROWTH FLO8"/>
    <property type="match status" value="1"/>
</dbReference>
<gene>
    <name evidence="1" type="ORF">AABB24_024310</name>
</gene>
<accession>A0ABD2SN62</accession>
<evidence type="ECO:0000313" key="2">
    <source>
        <dbReference type="Proteomes" id="UP001627284"/>
    </source>
</evidence>
<dbReference type="EMBL" id="JBJKTR010000014">
    <property type="protein sequence ID" value="KAL3345283.1"/>
    <property type="molecule type" value="Genomic_DNA"/>
</dbReference>